<keyword evidence="2" id="KW-0288">FMN</keyword>
<evidence type="ECO:0000313" key="4">
    <source>
        <dbReference type="EMBL" id="KAJ5100128.1"/>
    </source>
</evidence>
<dbReference type="Proteomes" id="UP001149074">
    <property type="component" value="Unassembled WGS sequence"/>
</dbReference>
<dbReference type="InterPro" id="IPR004136">
    <property type="entry name" value="NMO"/>
</dbReference>
<dbReference type="PANTHER" id="PTHR32332:SF34">
    <property type="entry name" value="2-NITROPROPANE DIOXYGENASE FAMILY, PUTATIVE-RELATED"/>
    <property type="match status" value="1"/>
</dbReference>
<dbReference type="SUPFAM" id="SSF51412">
    <property type="entry name" value="Inosine monophosphate dehydrogenase (IMPDH)"/>
    <property type="match status" value="1"/>
</dbReference>
<name>A0A9W9FHA9_9EURO</name>
<dbReference type="RefSeq" id="XP_056475781.1">
    <property type="nucleotide sequence ID" value="XM_056619622.1"/>
</dbReference>
<keyword evidence="5" id="KW-1185">Reference proteome</keyword>
<dbReference type="AlphaFoldDB" id="A0A9W9FHA9"/>
<dbReference type="InterPro" id="IPR013785">
    <property type="entry name" value="Aldolase_TIM"/>
</dbReference>
<reference evidence="4" key="2">
    <citation type="journal article" date="2023" name="IMA Fungus">
        <title>Comparative genomic study of the Penicillium genus elucidates a diverse pangenome and 15 lateral gene transfer events.</title>
        <authorList>
            <person name="Petersen C."/>
            <person name="Sorensen T."/>
            <person name="Nielsen M.R."/>
            <person name="Sondergaard T.E."/>
            <person name="Sorensen J.L."/>
            <person name="Fitzpatrick D.A."/>
            <person name="Frisvad J.C."/>
            <person name="Nielsen K.L."/>
        </authorList>
    </citation>
    <scope>NUCLEOTIDE SEQUENCE</scope>
    <source>
        <strain evidence="4">IBT 30761</strain>
    </source>
</reference>
<reference evidence="4" key="1">
    <citation type="submission" date="2022-11" db="EMBL/GenBank/DDBJ databases">
        <authorList>
            <person name="Petersen C."/>
        </authorList>
    </citation>
    <scope>NUCLEOTIDE SEQUENCE</scope>
    <source>
        <strain evidence="4">IBT 30761</strain>
    </source>
</reference>
<evidence type="ECO:0008006" key="6">
    <source>
        <dbReference type="Google" id="ProtNLM"/>
    </source>
</evidence>
<gene>
    <name evidence="4" type="ORF">N7532_007129</name>
</gene>
<evidence type="ECO:0000256" key="3">
    <source>
        <dbReference type="ARBA" id="ARBA00023002"/>
    </source>
</evidence>
<keyword evidence="1" id="KW-0285">Flavoprotein</keyword>
<dbReference type="Gene3D" id="3.20.20.70">
    <property type="entry name" value="Aldolase class I"/>
    <property type="match status" value="1"/>
</dbReference>
<organism evidence="4 5">
    <name type="scientific">Penicillium argentinense</name>
    <dbReference type="NCBI Taxonomy" id="1131581"/>
    <lineage>
        <taxon>Eukaryota</taxon>
        <taxon>Fungi</taxon>
        <taxon>Dikarya</taxon>
        <taxon>Ascomycota</taxon>
        <taxon>Pezizomycotina</taxon>
        <taxon>Eurotiomycetes</taxon>
        <taxon>Eurotiomycetidae</taxon>
        <taxon>Eurotiales</taxon>
        <taxon>Aspergillaceae</taxon>
        <taxon>Penicillium</taxon>
    </lineage>
</organism>
<keyword evidence="3" id="KW-0560">Oxidoreductase</keyword>
<sequence length="346" mass="37209">MSLLTSLKEYLPWIQPPLIINAPMSGIAKKQASRCPGGLGQIGYLDDLHALANELEIVKQSLHESNLNVSKPLPIGLGVIVFGSPLEAWLKLFAKYKPAVAWLSFADTKELQEWTEAIRRCSPETRAWVQLGSVRAAVDVARACRPDALVLQGSDAGGHGHESGASVISLIPEVADALSDHGIDGLPLIAAGGIIDGRGCAAALALGASGVVMGTRFLAAEETSIPAIYRDAIFEASDGGEATARSRVFDEIWGPNLWPETYDGRCLKNKVYEQHRSGVDINQIRAWLFSSMNNPAAERLGPKDMGSIWAGTGVGLVKKQDKAEVIVQGVRSNTHRCLERAYLYMG</sequence>
<dbReference type="GO" id="GO:0018580">
    <property type="term" value="F:nitronate monooxygenase activity"/>
    <property type="evidence" value="ECO:0007669"/>
    <property type="project" value="InterPro"/>
</dbReference>
<dbReference type="Pfam" id="PF03060">
    <property type="entry name" value="NMO"/>
    <property type="match status" value="1"/>
</dbReference>
<accession>A0A9W9FHA9</accession>
<evidence type="ECO:0000313" key="5">
    <source>
        <dbReference type="Proteomes" id="UP001149074"/>
    </source>
</evidence>
<dbReference type="PANTHER" id="PTHR32332">
    <property type="entry name" value="2-NITROPROPANE DIOXYGENASE"/>
    <property type="match status" value="1"/>
</dbReference>
<dbReference type="GeneID" id="81358601"/>
<dbReference type="CDD" id="cd04730">
    <property type="entry name" value="NPD_like"/>
    <property type="match status" value="1"/>
</dbReference>
<dbReference type="OrthoDB" id="2349068at2759"/>
<evidence type="ECO:0000256" key="2">
    <source>
        <dbReference type="ARBA" id="ARBA00022643"/>
    </source>
</evidence>
<dbReference type="EMBL" id="JAPQKI010000005">
    <property type="protein sequence ID" value="KAJ5100128.1"/>
    <property type="molecule type" value="Genomic_DNA"/>
</dbReference>
<proteinExistence type="predicted"/>
<evidence type="ECO:0000256" key="1">
    <source>
        <dbReference type="ARBA" id="ARBA00022630"/>
    </source>
</evidence>
<protein>
    <recommendedName>
        <fullName evidence="6">Nitronate monooxygenase domain-containing protein</fullName>
    </recommendedName>
</protein>
<comment type="caution">
    <text evidence="4">The sequence shown here is derived from an EMBL/GenBank/DDBJ whole genome shotgun (WGS) entry which is preliminary data.</text>
</comment>